<dbReference type="EC" id="2.7.13.3" evidence="2"/>
<dbReference type="PRINTS" id="PR00344">
    <property type="entry name" value="BCTRLSENSOR"/>
</dbReference>
<gene>
    <name evidence="6" type="ORF">LIN78_17310</name>
</gene>
<dbReference type="Gene3D" id="3.30.450.20">
    <property type="entry name" value="PAS domain"/>
    <property type="match status" value="1"/>
</dbReference>
<dbReference type="InterPro" id="IPR004358">
    <property type="entry name" value="Sig_transdc_His_kin-like_C"/>
</dbReference>
<dbReference type="InterPro" id="IPR036890">
    <property type="entry name" value="HATPase_C_sf"/>
</dbReference>
<dbReference type="SUPFAM" id="SSF47384">
    <property type="entry name" value="Homodimeric domain of signal transducing histidine kinase"/>
    <property type="match status" value="1"/>
</dbReference>
<dbReference type="SMART" id="SM00091">
    <property type="entry name" value="PAS"/>
    <property type="match status" value="1"/>
</dbReference>
<dbReference type="Proteomes" id="UP001165395">
    <property type="component" value="Unassembled WGS sequence"/>
</dbReference>
<evidence type="ECO:0000256" key="1">
    <source>
        <dbReference type="ARBA" id="ARBA00000085"/>
    </source>
</evidence>
<dbReference type="InterPro" id="IPR013656">
    <property type="entry name" value="PAS_4"/>
</dbReference>
<dbReference type="InterPro" id="IPR003594">
    <property type="entry name" value="HATPase_dom"/>
</dbReference>
<dbReference type="EMBL" id="JAJBZT010000015">
    <property type="protein sequence ID" value="MCB6185308.1"/>
    <property type="molecule type" value="Genomic_DNA"/>
</dbReference>
<dbReference type="Gene3D" id="3.30.565.10">
    <property type="entry name" value="Histidine kinase-like ATPase, C-terminal domain"/>
    <property type="match status" value="1"/>
</dbReference>
<keyword evidence="7" id="KW-1185">Reference proteome</keyword>
<dbReference type="Pfam" id="PF08448">
    <property type="entry name" value="PAS_4"/>
    <property type="match status" value="1"/>
</dbReference>
<dbReference type="SMART" id="SM00387">
    <property type="entry name" value="HATPase_c"/>
    <property type="match status" value="1"/>
</dbReference>
<keyword evidence="4" id="KW-0472">Membrane</keyword>
<dbReference type="CDD" id="cd00130">
    <property type="entry name" value="PAS"/>
    <property type="match status" value="1"/>
</dbReference>
<dbReference type="InterPro" id="IPR035965">
    <property type="entry name" value="PAS-like_dom_sf"/>
</dbReference>
<feature type="domain" description="Histidine kinase" evidence="5">
    <location>
        <begin position="445"/>
        <end position="660"/>
    </location>
</feature>
<keyword evidence="4" id="KW-1133">Transmembrane helix</keyword>
<dbReference type="CDD" id="cd00082">
    <property type="entry name" value="HisKA"/>
    <property type="match status" value="1"/>
</dbReference>
<comment type="catalytic activity">
    <reaction evidence="1">
        <text>ATP + protein L-histidine = ADP + protein N-phospho-L-histidine.</text>
        <dbReference type="EC" id="2.7.13.3"/>
    </reaction>
</comment>
<dbReference type="SUPFAM" id="SSF55785">
    <property type="entry name" value="PYP-like sensor domain (PAS domain)"/>
    <property type="match status" value="1"/>
</dbReference>
<evidence type="ECO:0000313" key="6">
    <source>
        <dbReference type="EMBL" id="MCB6185308.1"/>
    </source>
</evidence>
<dbReference type="InterPro" id="IPR003661">
    <property type="entry name" value="HisK_dim/P_dom"/>
</dbReference>
<dbReference type="PROSITE" id="PS50109">
    <property type="entry name" value="HIS_KIN"/>
    <property type="match status" value="1"/>
</dbReference>
<keyword evidence="4" id="KW-0812">Transmembrane</keyword>
<protein>
    <recommendedName>
        <fullName evidence="2">histidine kinase</fullName>
        <ecNumber evidence="2">2.7.13.3</ecNumber>
    </recommendedName>
</protein>
<proteinExistence type="predicted"/>
<dbReference type="Pfam" id="PF02518">
    <property type="entry name" value="HATPase_c"/>
    <property type="match status" value="1"/>
</dbReference>
<comment type="caution">
    <text evidence="6">The sequence shown here is derived from an EMBL/GenBank/DDBJ whole genome shotgun (WGS) entry which is preliminary data.</text>
</comment>
<dbReference type="InterPro" id="IPR005467">
    <property type="entry name" value="His_kinase_dom"/>
</dbReference>
<dbReference type="Gene3D" id="1.10.287.130">
    <property type="match status" value="1"/>
</dbReference>
<keyword evidence="3" id="KW-0597">Phosphoprotein</keyword>
<feature type="transmembrane region" description="Helical" evidence="4">
    <location>
        <begin position="246"/>
        <end position="265"/>
    </location>
</feature>
<dbReference type="SUPFAM" id="SSF55874">
    <property type="entry name" value="ATPase domain of HSP90 chaperone/DNA topoisomerase II/histidine kinase"/>
    <property type="match status" value="1"/>
</dbReference>
<accession>A0ABS8DBC0</accession>
<dbReference type="PANTHER" id="PTHR43065">
    <property type="entry name" value="SENSOR HISTIDINE KINASE"/>
    <property type="match status" value="1"/>
</dbReference>
<dbReference type="PANTHER" id="PTHR43065:SF42">
    <property type="entry name" value="TWO-COMPONENT SENSOR PPRA"/>
    <property type="match status" value="1"/>
</dbReference>
<organism evidence="6 7">
    <name type="scientific">Leeia speluncae</name>
    <dbReference type="NCBI Taxonomy" id="2884804"/>
    <lineage>
        <taxon>Bacteria</taxon>
        <taxon>Pseudomonadati</taxon>
        <taxon>Pseudomonadota</taxon>
        <taxon>Betaproteobacteria</taxon>
        <taxon>Neisseriales</taxon>
        <taxon>Leeiaceae</taxon>
        <taxon>Leeia</taxon>
    </lineage>
</organism>
<dbReference type="RefSeq" id="WP_227182139.1">
    <property type="nucleotide sequence ID" value="NZ_JAJBZT010000015.1"/>
</dbReference>
<name>A0ABS8DBC0_9NEIS</name>
<evidence type="ECO:0000256" key="3">
    <source>
        <dbReference type="ARBA" id="ARBA00022553"/>
    </source>
</evidence>
<evidence type="ECO:0000313" key="7">
    <source>
        <dbReference type="Proteomes" id="UP001165395"/>
    </source>
</evidence>
<dbReference type="Pfam" id="PF00512">
    <property type="entry name" value="HisKA"/>
    <property type="match status" value="1"/>
</dbReference>
<evidence type="ECO:0000256" key="4">
    <source>
        <dbReference type="SAM" id="Phobius"/>
    </source>
</evidence>
<dbReference type="InterPro" id="IPR036097">
    <property type="entry name" value="HisK_dim/P_sf"/>
</dbReference>
<evidence type="ECO:0000256" key="2">
    <source>
        <dbReference type="ARBA" id="ARBA00012438"/>
    </source>
</evidence>
<dbReference type="InterPro" id="IPR000014">
    <property type="entry name" value="PAS"/>
</dbReference>
<sequence>MLKSTRLRLYLLALSAWLVLGMSAAGVMITAQYLQISDRFDQDSRLLTRSITQRLEQHDAILAAIAAMQDMAPTPSSYELTRFAEQIRVRYQHVEGIGSWQRLNEKRPVQTVWRTGAPPIDWPVPRDMLEAALKSHSNGELTVVPAPLNRFALVTQQRSFDDSVIIAALLIDPDRLLRGDELPSRMLGYQLLSPDGKETLSRQAPGLSQSPAISWLTPPRVSFLLTTGSQPFLLEVWRPIHFREMMFDRVAVVIIILGVFVFILARMQEQRHDAKVMAKRHASQLARERMRASATVEATADALITFDRHGRVTLANPAARELAQLTEQVIGRNIRQLLHFSIDGVHGTPFQPLDALKHSMTVQELPDDTLLTLPDGDQCMIEGVLSPLVDDAGKFNGGVLAIRDMGSFRRRTLEALQGAERQLRENEAVLARVTQESSLAEMASGIAHELNQPLTAILSRSQAAMRLLKESPDLDPDFATSLEATVKHAKRAGDIVKRLKSLAMRQCFDEEPFDLHQACRHAIALMNEDLELAKIEIIEDYRATQSIVNGDVIQLEQVVLNIVRNAMEAMIRAKAVNPVIHISTIDDKQSITLRISDNGNGIDSENLPKLFDPFFTTRKDGMGLGLAICQNIISAHGGNLTASNNPDRGACFTISLPGSEEHN</sequence>
<dbReference type="NCBIfam" id="TIGR00229">
    <property type="entry name" value="sensory_box"/>
    <property type="match status" value="1"/>
</dbReference>
<evidence type="ECO:0000259" key="5">
    <source>
        <dbReference type="PROSITE" id="PS50109"/>
    </source>
</evidence>
<dbReference type="SMART" id="SM00388">
    <property type="entry name" value="HisKA"/>
    <property type="match status" value="1"/>
</dbReference>
<reference evidence="6" key="1">
    <citation type="submission" date="2021-10" db="EMBL/GenBank/DDBJ databases">
        <title>The complete genome sequence of Leeia sp. TBRC 13508.</title>
        <authorList>
            <person name="Charoenyingcharoen P."/>
            <person name="Yukphan P."/>
        </authorList>
    </citation>
    <scope>NUCLEOTIDE SEQUENCE</scope>
    <source>
        <strain evidence="6">TBRC 13508</strain>
    </source>
</reference>